<evidence type="ECO:0000313" key="10">
    <source>
        <dbReference type="Proteomes" id="UP000282323"/>
    </source>
</evidence>
<evidence type="ECO:0000259" key="8">
    <source>
        <dbReference type="PROSITE" id="PS50109"/>
    </source>
</evidence>
<dbReference type="Gene3D" id="3.30.565.10">
    <property type="entry name" value="Histidine kinase-like ATPase, C-terminal domain"/>
    <property type="match status" value="1"/>
</dbReference>
<dbReference type="InterPro" id="IPR036890">
    <property type="entry name" value="HATPase_C_sf"/>
</dbReference>
<dbReference type="InterPro" id="IPR036097">
    <property type="entry name" value="HisK_dim/P_sf"/>
</dbReference>
<dbReference type="CDD" id="cd00082">
    <property type="entry name" value="HisKA"/>
    <property type="match status" value="1"/>
</dbReference>
<dbReference type="InterPro" id="IPR004358">
    <property type="entry name" value="Sig_transdc_His_kin-like_C"/>
</dbReference>
<evidence type="ECO:0000256" key="5">
    <source>
        <dbReference type="ARBA" id="ARBA00022777"/>
    </source>
</evidence>
<dbReference type="InterPro" id="IPR003018">
    <property type="entry name" value="GAF"/>
</dbReference>
<dbReference type="SUPFAM" id="SSF55781">
    <property type="entry name" value="GAF domain-like"/>
    <property type="match status" value="1"/>
</dbReference>
<evidence type="ECO:0000256" key="2">
    <source>
        <dbReference type="ARBA" id="ARBA00012438"/>
    </source>
</evidence>
<reference evidence="9 10" key="1">
    <citation type="submission" date="2018-10" db="EMBL/GenBank/DDBJ databases">
        <title>Natrarchaeobius chitinivorans gen. nov., sp. nov., and Natrarchaeobius haloalkaliphilus sp. nov., alkaliphilic, chitin-utilizing haloarchaea from hypersaline alkaline lakes.</title>
        <authorList>
            <person name="Sorokin D.Y."/>
            <person name="Elcheninov A.G."/>
            <person name="Kostrikina N.A."/>
            <person name="Bale N.J."/>
            <person name="Sinninghe Damste J.S."/>
            <person name="Khijniak T.V."/>
            <person name="Kublanov I.V."/>
            <person name="Toshchakov S.V."/>
        </authorList>
    </citation>
    <scope>NUCLEOTIDE SEQUENCE [LARGE SCALE GENOMIC DNA]</scope>
    <source>
        <strain evidence="9 10">AArcht4T</strain>
    </source>
</reference>
<dbReference type="PANTHER" id="PTHR43711">
    <property type="entry name" value="TWO-COMPONENT HISTIDINE KINASE"/>
    <property type="match status" value="1"/>
</dbReference>
<dbReference type="InterPro" id="IPR003594">
    <property type="entry name" value="HATPase_dom"/>
</dbReference>
<dbReference type="InterPro" id="IPR005467">
    <property type="entry name" value="His_kinase_dom"/>
</dbReference>
<feature type="compositionally biased region" description="Basic and acidic residues" evidence="7">
    <location>
        <begin position="1"/>
        <end position="14"/>
    </location>
</feature>
<dbReference type="EC" id="2.7.13.3" evidence="2"/>
<dbReference type="RefSeq" id="WP_124194027.1">
    <property type="nucleotide sequence ID" value="NZ_REGA01000001.1"/>
</dbReference>
<comment type="caution">
    <text evidence="9">The sequence shown here is derived from an EMBL/GenBank/DDBJ whole genome shotgun (WGS) entry which is preliminary data.</text>
</comment>
<evidence type="ECO:0000256" key="1">
    <source>
        <dbReference type="ARBA" id="ARBA00000085"/>
    </source>
</evidence>
<feature type="domain" description="Histidine kinase" evidence="8">
    <location>
        <begin position="357"/>
        <end position="543"/>
    </location>
</feature>
<dbReference type="EMBL" id="REGA01000001">
    <property type="protein sequence ID" value="RQG98040.1"/>
    <property type="molecule type" value="Genomic_DNA"/>
</dbReference>
<dbReference type="SUPFAM" id="SSF55874">
    <property type="entry name" value="ATPase domain of HSP90 chaperone/DNA topoisomerase II/histidine kinase"/>
    <property type="match status" value="1"/>
</dbReference>
<protein>
    <recommendedName>
        <fullName evidence="2">histidine kinase</fullName>
        <ecNumber evidence="2">2.7.13.3</ecNumber>
    </recommendedName>
</protein>
<keyword evidence="3" id="KW-0597">Phosphoprotein</keyword>
<dbReference type="CDD" id="cd00075">
    <property type="entry name" value="HATPase"/>
    <property type="match status" value="1"/>
</dbReference>
<organism evidence="9 10">
    <name type="scientific">Natrarchaeobius chitinivorans</name>
    <dbReference type="NCBI Taxonomy" id="1679083"/>
    <lineage>
        <taxon>Archaea</taxon>
        <taxon>Methanobacteriati</taxon>
        <taxon>Methanobacteriota</taxon>
        <taxon>Stenosarchaea group</taxon>
        <taxon>Halobacteria</taxon>
        <taxon>Halobacteriales</taxon>
        <taxon>Natrialbaceae</taxon>
        <taxon>Natrarchaeobius</taxon>
    </lineage>
</organism>
<dbReference type="AlphaFoldDB" id="A0A3N6ML89"/>
<dbReference type="Pfam" id="PF02518">
    <property type="entry name" value="HATPase_c"/>
    <property type="match status" value="1"/>
</dbReference>
<evidence type="ECO:0000256" key="4">
    <source>
        <dbReference type="ARBA" id="ARBA00022679"/>
    </source>
</evidence>
<dbReference type="PROSITE" id="PS50109">
    <property type="entry name" value="HIS_KIN"/>
    <property type="match status" value="1"/>
</dbReference>
<dbReference type="PANTHER" id="PTHR43711:SF1">
    <property type="entry name" value="HISTIDINE KINASE 1"/>
    <property type="match status" value="1"/>
</dbReference>
<dbReference type="Pfam" id="PF01590">
    <property type="entry name" value="GAF"/>
    <property type="match status" value="1"/>
</dbReference>
<dbReference type="Pfam" id="PF00512">
    <property type="entry name" value="HisKA"/>
    <property type="match status" value="1"/>
</dbReference>
<dbReference type="Gene3D" id="1.10.287.130">
    <property type="match status" value="1"/>
</dbReference>
<dbReference type="OrthoDB" id="8127at2157"/>
<dbReference type="Gene3D" id="3.30.450.40">
    <property type="match status" value="1"/>
</dbReference>
<name>A0A3N6ML89_NATCH</name>
<evidence type="ECO:0000313" key="9">
    <source>
        <dbReference type="EMBL" id="RQG98040.1"/>
    </source>
</evidence>
<gene>
    <name evidence="9" type="ORF">EA473_02295</name>
</gene>
<evidence type="ECO:0000256" key="3">
    <source>
        <dbReference type="ARBA" id="ARBA00022553"/>
    </source>
</evidence>
<dbReference type="SUPFAM" id="SSF47384">
    <property type="entry name" value="Homodimeric domain of signal transducing histidine kinase"/>
    <property type="match status" value="1"/>
</dbReference>
<proteinExistence type="predicted"/>
<sequence>MSREPQHPKSAESDRDFDESGTSRRSFRVLSVGASESSRDRIADELEPTYCVGTANSPAGVRDAIDDGVDCLVTASDLDAERTVELLEYVRNRRPELPVLCVDSSFEPVVLRSLLDVEIAEIVAVTDADSLTETDVERLRARIDEYYHRSISDIRETVLDISRSLMGAAPDETDIEIEWGLQLVGRQLDADRCLVFEYDGDRLEPTHNWTREAARTDRIESVPPSSFPGFETISKSFGPCAVPATTDDDLNLDIPDDFVGDLVPSPGRHERDGEAVSTSHPYLRDRNLESFLAVPIVVDWELVGILAIEQEIRRPWPRSLRQQIQTFAELVGYTLDREQRRRELARQNDRLERFVSVVSHDLRNPINVLSGYADLIAETGNVEHIEDVSVAADRMETMIDDLLTLARQGNELEGRESVDLEETASHAWNAVDTANATLEIRDPGTVQGDPGRLQQAFENLFRNAVEHGGRRVTVSVVGTDDGFAVEDDGPGIPPEQRKRIFREGYTGGDGTGLGLSIVETVVDAHDWSISVETGDDGGARFAFVTACPGRDGADGPVASHRGTER</sequence>
<dbReference type="InterPro" id="IPR029016">
    <property type="entry name" value="GAF-like_dom_sf"/>
</dbReference>
<dbReference type="InterPro" id="IPR003661">
    <property type="entry name" value="HisK_dim/P_dom"/>
</dbReference>
<evidence type="ECO:0000256" key="6">
    <source>
        <dbReference type="ARBA" id="ARBA00023012"/>
    </source>
</evidence>
<dbReference type="SMART" id="SM00388">
    <property type="entry name" value="HisKA"/>
    <property type="match status" value="1"/>
</dbReference>
<keyword evidence="10" id="KW-1185">Reference proteome</keyword>
<keyword evidence="5" id="KW-0418">Kinase</keyword>
<dbReference type="GO" id="GO:0000155">
    <property type="term" value="F:phosphorelay sensor kinase activity"/>
    <property type="evidence" value="ECO:0007669"/>
    <property type="project" value="InterPro"/>
</dbReference>
<evidence type="ECO:0000256" key="7">
    <source>
        <dbReference type="SAM" id="MobiDB-lite"/>
    </source>
</evidence>
<dbReference type="SMART" id="SM00065">
    <property type="entry name" value="GAF"/>
    <property type="match status" value="1"/>
</dbReference>
<comment type="catalytic activity">
    <reaction evidence="1">
        <text>ATP + protein L-histidine = ADP + protein N-phospho-L-histidine.</text>
        <dbReference type="EC" id="2.7.13.3"/>
    </reaction>
</comment>
<keyword evidence="4" id="KW-0808">Transferase</keyword>
<feature type="region of interest" description="Disordered" evidence="7">
    <location>
        <begin position="1"/>
        <end position="32"/>
    </location>
</feature>
<keyword evidence="6" id="KW-0902">Two-component regulatory system</keyword>
<dbReference type="PRINTS" id="PR00344">
    <property type="entry name" value="BCTRLSENSOR"/>
</dbReference>
<accession>A0A3N6ML89</accession>
<dbReference type="Proteomes" id="UP000282323">
    <property type="component" value="Unassembled WGS sequence"/>
</dbReference>
<dbReference type="InterPro" id="IPR050736">
    <property type="entry name" value="Sensor_HK_Regulatory"/>
</dbReference>
<dbReference type="SMART" id="SM00387">
    <property type="entry name" value="HATPase_c"/>
    <property type="match status" value="1"/>
</dbReference>